<keyword evidence="1" id="KW-0175">Coiled coil</keyword>
<accession>A0AAV4HRW1</accession>
<proteinExistence type="predicted"/>
<feature type="region of interest" description="Disordered" evidence="2">
    <location>
        <begin position="73"/>
        <end position="102"/>
    </location>
</feature>
<gene>
    <name evidence="3" type="ORF">ElyMa_004528300</name>
</gene>
<dbReference type="PANTHER" id="PTHR19446">
    <property type="entry name" value="REVERSE TRANSCRIPTASES"/>
    <property type="match status" value="1"/>
</dbReference>
<feature type="compositionally biased region" description="Basic and acidic residues" evidence="2">
    <location>
        <begin position="73"/>
        <end position="83"/>
    </location>
</feature>
<sequence length="358" mass="42516">MELTEKPTETEKDINEEDKIIEELERRRKELRKKEIKTAIDRVEYTELNKTVKKKRRARTRRKRKEFVLNILEQRKGPKETQKNRNKKKIAQMKDNNGKKTTDREEILEICKTFYKSLYEKTVPTPTNTRTQSPDTDDVPSFTKSEVRKCLKDMRENKSPGPDDITSDVLLIAGEPALDYLTKCFNEILKTGKIPTSWEEAKIIVVYKKGDPRQVYDQCILPTMTYGCQTWSMTKAVGQKLRVAQRAMERKMLGLKLTDKISCKEIRNKTQFSDIAQYIEKQKWKWAGHVARLQDNRWTLRVTEWQPRNGKRSRGRQARRWRDDIVRRMENTWTREAKDKEEWRRGAEGLILQWMDGA</sequence>
<organism evidence="3 4">
    <name type="scientific">Elysia marginata</name>
    <dbReference type="NCBI Taxonomy" id="1093978"/>
    <lineage>
        <taxon>Eukaryota</taxon>
        <taxon>Metazoa</taxon>
        <taxon>Spiralia</taxon>
        <taxon>Lophotrochozoa</taxon>
        <taxon>Mollusca</taxon>
        <taxon>Gastropoda</taxon>
        <taxon>Heterobranchia</taxon>
        <taxon>Euthyneura</taxon>
        <taxon>Panpulmonata</taxon>
        <taxon>Sacoglossa</taxon>
        <taxon>Placobranchoidea</taxon>
        <taxon>Plakobranchidae</taxon>
        <taxon>Elysia</taxon>
    </lineage>
</organism>
<keyword evidence="3" id="KW-0378">Hydrolase</keyword>
<feature type="coiled-coil region" evidence="1">
    <location>
        <begin position="14"/>
        <end position="41"/>
    </location>
</feature>
<evidence type="ECO:0000313" key="4">
    <source>
        <dbReference type="Proteomes" id="UP000762676"/>
    </source>
</evidence>
<dbReference type="AlphaFoldDB" id="A0AAV4HRW1"/>
<dbReference type="EMBL" id="BMAT01009139">
    <property type="protein sequence ID" value="GFR99425.1"/>
    <property type="molecule type" value="Genomic_DNA"/>
</dbReference>
<dbReference type="Proteomes" id="UP000762676">
    <property type="component" value="Unassembled WGS sequence"/>
</dbReference>
<reference evidence="3 4" key="1">
    <citation type="journal article" date="2021" name="Elife">
        <title>Chloroplast acquisition without the gene transfer in kleptoplastic sea slugs, Plakobranchus ocellatus.</title>
        <authorList>
            <person name="Maeda T."/>
            <person name="Takahashi S."/>
            <person name="Yoshida T."/>
            <person name="Shimamura S."/>
            <person name="Takaki Y."/>
            <person name="Nagai Y."/>
            <person name="Toyoda A."/>
            <person name="Suzuki Y."/>
            <person name="Arimoto A."/>
            <person name="Ishii H."/>
            <person name="Satoh N."/>
            <person name="Nishiyama T."/>
            <person name="Hasebe M."/>
            <person name="Maruyama T."/>
            <person name="Minagawa J."/>
            <person name="Obokata J."/>
            <person name="Shigenobu S."/>
        </authorList>
    </citation>
    <scope>NUCLEOTIDE SEQUENCE [LARGE SCALE GENOMIC DNA]</scope>
</reference>
<evidence type="ECO:0000313" key="3">
    <source>
        <dbReference type="EMBL" id="GFR99425.1"/>
    </source>
</evidence>
<keyword evidence="3" id="KW-0255">Endonuclease</keyword>
<protein>
    <submittedName>
        <fullName evidence="3">Endonuclease-reverse transcriptase</fullName>
    </submittedName>
</protein>
<keyword evidence="4" id="KW-1185">Reference proteome</keyword>
<keyword evidence="3" id="KW-0540">Nuclease</keyword>
<evidence type="ECO:0000256" key="1">
    <source>
        <dbReference type="SAM" id="Coils"/>
    </source>
</evidence>
<evidence type="ECO:0000256" key="2">
    <source>
        <dbReference type="SAM" id="MobiDB-lite"/>
    </source>
</evidence>
<dbReference type="GO" id="GO:0004519">
    <property type="term" value="F:endonuclease activity"/>
    <property type="evidence" value="ECO:0007669"/>
    <property type="project" value="UniProtKB-KW"/>
</dbReference>
<name>A0AAV4HRW1_9GAST</name>
<comment type="caution">
    <text evidence="3">The sequence shown here is derived from an EMBL/GenBank/DDBJ whole genome shotgun (WGS) entry which is preliminary data.</text>
</comment>